<comment type="similarity">
    <text evidence="1">Belongs to the peptidase M20A family.</text>
</comment>
<dbReference type="PANTHER" id="PTHR45962:SF1">
    <property type="entry name" value="N-FATTY-ACYL-AMINO ACID SYNTHASE_HYDROLASE PM20D1"/>
    <property type="match status" value="1"/>
</dbReference>
<dbReference type="InterPro" id="IPR001261">
    <property type="entry name" value="ArgE/DapE_CS"/>
</dbReference>
<dbReference type="Pfam" id="PF07687">
    <property type="entry name" value="M20_dimer"/>
    <property type="match status" value="1"/>
</dbReference>
<feature type="signal peptide" evidence="6">
    <location>
        <begin position="1"/>
        <end position="20"/>
    </location>
</feature>
<dbReference type="AlphaFoldDB" id="A0A1Q5PGP4"/>
<dbReference type="PIRSF" id="PIRSF036696">
    <property type="entry name" value="ACY-1"/>
    <property type="match status" value="1"/>
</dbReference>
<dbReference type="InterPro" id="IPR036264">
    <property type="entry name" value="Bact_exopeptidase_dim_dom"/>
</dbReference>
<dbReference type="SUPFAM" id="SSF55031">
    <property type="entry name" value="Bacterial exopeptidase dimerisation domain"/>
    <property type="match status" value="1"/>
</dbReference>
<name>A0A1Q5PGP4_9BACT</name>
<reference evidence="8 9" key="1">
    <citation type="submission" date="2016-03" db="EMBL/GenBank/DDBJ databases">
        <title>Genome sequence of Pontibacter sp. nov., of the family cytophagaceae, isolated from marine sediment of the Yellow Sea, China.</title>
        <authorList>
            <person name="Zhang G."/>
            <person name="Zhang R."/>
        </authorList>
    </citation>
    <scope>NUCLEOTIDE SEQUENCE [LARGE SCALE GENOMIC DNA]</scope>
    <source>
        <strain evidence="8 9">S10-8</strain>
    </source>
</reference>
<evidence type="ECO:0000259" key="7">
    <source>
        <dbReference type="Pfam" id="PF07687"/>
    </source>
</evidence>
<feature type="domain" description="Peptidase M20 dimerisation" evidence="7">
    <location>
        <begin position="227"/>
        <end position="371"/>
    </location>
</feature>
<comment type="caution">
    <text evidence="8">The sequence shown here is derived from an EMBL/GenBank/DDBJ whole genome shotgun (WGS) entry which is preliminary data.</text>
</comment>
<accession>A0A1Q5PGP4</accession>
<dbReference type="SUPFAM" id="SSF53187">
    <property type="entry name" value="Zn-dependent exopeptidases"/>
    <property type="match status" value="1"/>
</dbReference>
<keyword evidence="9" id="KW-1185">Reference proteome</keyword>
<dbReference type="Proteomes" id="UP000186551">
    <property type="component" value="Unassembled WGS sequence"/>
</dbReference>
<evidence type="ECO:0000256" key="1">
    <source>
        <dbReference type="ARBA" id="ARBA00006247"/>
    </source>
</evidence>
<proteinExistence type="inferred from homology"/>
<dbReference type="InterPro" id="IPR011650">
    <property type="entry name" value="Peptidase_M20_dimer"/>
</dbReference>
<evidence type="ECO:0000256" key="6">
    <source>
        <dbReference type="SAM" id="SignalP"/>
    </source>
</evidence>
<dbReference type="InterPro" id="IPR047177">
    <property type="entry name" value="Pept_M20A"/>
</dbReference>
<dbReference type="GO" id="GO:0006508">
    <property type="term" value="P:proteolysis"/>
    <property type="evidence" value="ECO:0007669"/>
    <property type="project" value="UniProtKB-KW"/>
</dbReference>
<keyword evidence="3" id="KW-0479">Metal-binding</keyword>
<gene>
    <name evidence="8" type="ORF">A3841_10125</name>
</gene>
<dbReference type="STRING" id="1797110.A3841_10125"/>
<organism evidence="8 9">
    <name type="scientific">Pontibacter flavimaris</name>
    <dbReference type="NCBI Taxonomy" id="1797110"/>
    <lineage>
        <taxon>Bacteria</taxon>
        <taxon>Pseudomonadati</taxon>
        <taxon>Bacteroidota</taxon>
        <taxon>Cytophagia</taxon>
        <taxon>Cytophagales</taxon>
        <taxon>Hymenobacteraceae</taxon>
        <taxon>Pontibacter</taxon>
    </lineage>
</organism>
<evidence type="ECO:0000256" key="2">
    <source>
        <dbReference type="ARBA" id="ARBA00022670"/>
    </source>
</evidence>
<evidence type="ECO:0000256" key="4">
    <source>
        <dbReference type="ARBA" id="ARBA00022801"/>
    </source>
</evidence>
<dbReference type="Gene3D" id="3.40.630.10">
    <property type="entry name" value="Zn peptidases"/>
    <property type="match status" value="1"/>
</dbReference>
<dbReference type="OrthoDB" id="9792335at2"/>
<sequence>MKYFLSLFFCLSFFGSPITAFSTPDSTTVDARAGAAEKLAALVRYETVSATDPAQFKYAEFEKLHAYLAKAFPLVHERLQVEVINSYSLLYTWAGQDKHLKPILFSAHTDVVPVEAASAAAWQEQPFAGKVKEGYVWGRGTMDDKYRVIAMLEAVERLLKQGHEPERTLYLAFGHDEEIGGEEGAGKIAQHLEQQGVQLEAVFDEGLAIAEGVVPGIQEPLALVGTAAKGSLNLLLTVNGGGGHSSAPPAETTIGILSSAIQRLHENPFRPRLTATTRASLEILTERMGGKYRFAMRHYGLFKGRILKKLSEDRATDVLIRTKLVPTVISGGEKSNVLPRQATALLNVRILSGEDEQTVLRHVRQAIQDERVQIERQGEYTPPSPVTATDTWIFVALKATILETFPDVLVVPALFPGGTDAKHYTNLTSNIFRFAPQTVTRESAQLIHNVNERLSVEVLEQSISFYGTLIRNTCGSTALEQLADNDESILGAE</sequence>
<keyword evidence="2" id="KW-0645">Protease</keyword>
<evidence type="ECO:0000313" key="9">
    <source>
        <dbReference type="Proteomes" id="UP000186551"/>
    </source>
</evidence>
<dbReference type="PANTHER" id="PTHR45962">
    <property type="entry name" value="N-FATTY-ACYL-AMINO ACID SYNTHASE/HYDROLASE PM20D1"/>
    <property type="match status" value="1"/>
</dbReference>
<dbReference type="EMBL" id="LVWA01000003">
    <property type="protein sequence ID" value="OKL41408.1"/>
    <property type="molecule type" value="Genomic_DNA"/>
</dbReference>
<keyword evidence="6" id="KW-0732">Signal</keyword>
<feature type="chain" id="PRO_5013316194" description="Peptidase M20 dimerisation domain-containing protein" evidence="6">
    <location>
        <begin position="21"/>
        <end position="493"/>
    </location>
</feature>
<dbReference type="Gene3D" id="3.30.70.360">
    <property type="match status" value="1"/>
</dbReference>
<dbReference type="GO" id="GO:0008233">
    <property type="term" value="F:peptidase activity"/>
    <property type="evidence" value="ECO:0007669"/>
    <property type="project" value="UniProtKB-KW"/>
</dbReference>
<evidence type="ECO:0000256" key="3">
    <source>
        <dbReference type="ARBA" id="ARBA00022723"/>
    </source>
</evidence>
<dbReference type="GO" id="GO:0046872">
    <property type="term" value="F:metal ion binding"/>
    <property type="evidence" value="ECO:0007669"/>
    <property type="project" value="UniProtKB-KW"/>
</dbReference>
<evidence type="ECO:0000313" key="8">
    <source>
        <dbReference type="EMBL" id="OKL41408.1"/>
    </source>
</evidence>
<keyword evidence="5" id="KW-0862">Zinc</keyword>
<protein>
    <recommendedName>
        <fullName evidence="7">Peptidase M20 dimerisation domain-containing protein</fullName>
    </recommendedName>
</protein>
<dbReference type="PROSITE" id="PS00758">
    <property type="entry name" value="ARGE_DAPE_CPG2_1"/>
    <property type="match status" value="1"/>
</dbReference>
<keyword evidence="4" id="KW-0378">Hydrolase</keyword>
<evidence type="ECO:0000256" key="5">
    <source>
        <dbReference type="ARBA" id="ARBA00022833"/>
    </source>
</evidence>
<dbReference type="Pfam" id="PF01546">
    <property type="entry name" value="Peptidase_M20"/>
    <property type="match status" value="1"/>
</dbReference>
<dbReference type="InterPro" id="IPR002933">
    <property type="entry name" value="Peptidase_M20"/>
</dbReference>
<dbReference type="Gene3D" id="1.10.150.900">
    <property type="match status" value="1"/>
</dbReference>
<dbReference type="FunFam" id="3.40.630.10:FF:000027">
    <property type="entry name" value="N-fatty-acyl-amino acid synthase/hydrolase PM20D1"/>
    <property type="match status" value="1"/>
</dbReference>